<feature type="domain" description="AAA+ ATPase" evidence="5">
    <location>
        <begin position="602"/>
        <end position="742"/>
    </location>
</feature>
<dbReference type="CDD" id="cd00009">
    <property type="entry name" value="AAA"/>
    <property type="match status" value="1"/>
</dbReference>
<dbReference type="SMART" id="SM00710">
    <property type="entry name" value="PbH1"/>
    <property type="match status" value="6"/>
</dbReference>
<dbReference type="PANTHER" id="PTHR43392">
    <property type="entry name" value="AAA-TYPE ATPASE FAMILY PROTEIN / ANKYRIN REPEAT FAMILY PROTEIN"/>
    <property type="match status" value="1"/>
</dbReference>
<dbReference type="Gene3D" id="3.40.50.300">
    <property type="entry name" value="P-loop containing nucleotide triphosphate hydrolases"/>
    <property type="match status" value="2"/>
</dbReference>
<dbReference type="SMART" id="SM00382">
    <property type="entry name" value="AAA"/>
    <property type="match status" value="2"/>
</dbReference>
<evidence type="ECO:0000256" key="4">
    <source>
        <dbReference type="SAM" id="MobiDB-lite"/>
    </source>
</evidence>
<feature type="region of interest" description="Disordered" evidence="4">
    <location>
        <begin position="332"/>
        <end position="357"/>
    </location>
</feature>
<gene>
    <name evidence="6" type="ORF">O4U47_02090</name>
</gene>
<dbReference type="Proteomes" id="UP001165685">
    <property type="component" value="Unassembled WGS sequence"/>
</dbReference>
<dbReference type="PRINTS" id="PR00819">
    <property type="entry name" value="CBXCFQXSUPER"/>
</dbReference>
<dbReference type="Pfam" id="PF17866">
    <property type="entry name" value="AAA_lid_6"/>
    <property type="match status" value="2"/>
</dbReference>
<feature type="region of interest" description="Disordered" evidence="4">
    <location>
        <begin position="1086"/>
        <end position="1140"/>
    </location>
</feature>
<organism evidence="6 7">
    <name type="scientific">Nocardiopsis suaedae</name>
    <dbReference type="NCBI Taxonomy" id="3018444"/>
    <lineage>
        <taxon>Bacteria</taxon>
        <taxon>Bacillati</taxon>
        <taxon>Actinomycetota</taxon>
        <taxon>Actinomycetes</taxon>
        <taxon>Streptosporangiales</taxon>
        <taxon>Nocardiopsidaceae</taxon>
        <taxon>Nocardiopsis</taxon>
    </lineage>
</organism>
<dbReference type="InterPro" id="IPR003593">
    <property type="entry name" value="AAA+_ATPase"/>
</dbReference>
<feature type="compositionally biased region" description="Low complexity" evidence="4">
    <location>
        <begin position="534"/>
        <end position="544"/>
    </location>
</feature>
<dbReference type="RefSeq" id="WP_270675609.1">
    <property type="nucleotide sequence ID" value="NZ_JAQFWP010000002.1"/>
</dbReference>
<comment type="caution">
    <text evidence="6">The sequence shown here is derived from an EMBL/GenBank/DDBJ whole genome shotgun (WGS) entry which is preliminary data.</text>
</comment>
<keyword evidence="7" id="KW-1185">Reference proteome</keyword>
<dbReference type="SUPFAM" id="SSF51126">
    <property type="entry name" value="Pectin lyase-like"/>
    <property type="match status" value="2"/>
</dbReference>
<comment type="similarity">
    <text evidence="1">Belongs to the CbxX/CfxQ family.</text>
</comment>
<keyword evidence="3" id="KW-0067">ATP-binding</keyword>
<dbReference type="EMBL" id="JAQFWP010000002">
    <property type="protein sequence ID" value="MDA2803289.1"/>
    <property type="molecule type" value="Genomic_DNA"/>
</dbReference>
<dbReference type="PANTHER" id="PTHR43392:SF2">
    <property type="entry name" value="AAA-TYPE ATPASE FAMILY PROTEIN _ ANKYRIN REPEAT FAMILY PROTEIN"/>
    <property type="match status" value="1"/>
</dbReference>
<protein>
    <submittedName>
        <fullName evidence="6">AAA family ATPase</fullName>
    </submittedName>
</protein>
<evidence type="ECO:0000313" key="6">
    <source>
        <dbReference type="EMBL" id="MDA2803289.1"/>
    </source>
</evidence>
<dbReference type="InterPro" id="IPR006626">
    <property type="entry name" value="PbH1"/>
</dbReference>
<evidence type="ECO:0000259" key="5">
    <source>
        <dbReference type="SMART" id="SM00382"/>
    </source>
</evidence>
<evidence type="ECO:0000256" key="1">
    <source>
        <dbReference type="ARBA" id="ARBA00010378"/>
    </source>
</evidence>
<sequence>MFTVHVSRSARGAASGLDEILRHPSCAGMDLYLHVDPGEYTADAAHVVDRHVIVVPTQGPGTVSVSVADDAVFEVRQGRLELYGIEVVGGSQQHPGIELYPGTSMKALDCVFALPLGIAADAAPVDLEGCRVSGGTLRMRGGGGRVVDTAFDRGGAEVTGEARAELRGLRFTGPSQSHALVVADRAAPEITECSFTGTGTEENLTVGVVGGASPSFTDCTVEDAAGRGVWAGQRSTPTFTRLRVSGGIRDQVALLVEEDSRATFRDCAVSAAAGPVLFVHQSEARVSGLEVDGAAADVFQGVGGRISVDGARLRDVSGTALNLQGAARAEVRGLDMRSSPSQAGEEPKPGIRLSGSRADIDGSTITGTGAGIGVIARESSLALRSVEISGVLSGVRILDDTTLKAEGLTVARCHRSALLADSGAYGEVSGADLRVLGGGTNGVTVGDGGRIALKDSTVAGGTNGIAVTDGGAATVEETTITGVNQVGAGVKGTGRLRLVRCTLRRNGQKDLHADPGSVLQVEDTETEKGLPEQAVRAAADRSAPAPAPAPPPDTDARPLGEVLAELDAMVGLDGVKKEVRALVDLHRVNAKRVEAGLPSLDFSRHLVFSGPPGTGKTTVARIYGQVLRSLGVLERGGFIEASRADLVGEHLGETTRKTTELFQRARGGVLFIDEAYALSRSFGSGADFGQEAIDAMIKLMEDAREEVVVVFAGYSDEMRTFLAANPGLKSRVSRTVEFPNYQPEQLATIFTAMAEGKGYILGRGVRDLVVRHFQGQTQDASFGNGREARRMFEHVVQRQASRLVADGATSADDLSRIVPGDLEGAVDPGLTARVGAPRDERQAQTLMRRLEAMVGLDSAKREVAELTSLISAGRRRQAAGLEAPLPSRNLVFAGPPGTGKTTVARIYGELLAALGVLAQGQVVEASRADLVGRYQGHTAQQTREVVERARGGVLFIDEAYSLAGGGGGNDFGAEAVETLLKLMEDYRDEVVVIAAGYTDRMRAFLSTNPGLASRFSRTVDFAPYTPGELVDIFADTALAGDFLVPDATREAVASAVRSERERFSHGNAREIRKLFEDSVARHSRRIEQQASDGREPTLEQLQNLLPEDVLPGGVPGGAAAPASPGDGAASAADPSVRGRR</sequence>
<proteinExistence type="inferred from homology"/>
<dbReference type="Pfam" id="PF13229">
    <property type="entry name" value="Beta_helix"/>
    <property type="match status" value="2"/>
</dbReference>
<dbReference type="InterPro" id="IPR027417">
    <property type="entry name" value="P-loop_NTPase"/>
</dbReference>
<dbReference type="InterPro" id="IPR011050">
    <property type="entry name" value="Pectin_lyase_fold/virulence"/>
</dbReference>
<dbReference type="InterPro" id="IPR041627">
    <property type="entry name" value="AAA_lid_6"/>
</dbReference>
<evidence type="ECO:0000256" key="3">
    <source>
        <dbReference type="ARBA" id="ARBA00022840"/>
    </source>
</evidence>
<dbReference type="InterPro" id="IPR000641">
    <property type="entry name" value="CbxX/CfxQ"/>
</dbReference>
<dbReference type="InterPro" id="IPR012334">
    <property type="entry name" value="Pectin_lyas_fold"/>
</dbReference>
<dbReference type="Pfam" id="PF00004">
    <property type="entry name" value="AAA"/>
    <property type="match status" value="2"/>
</dbReference>
<dbReference type="SUPFAM" id="SSF52540">
    <property type="entry name" value="P-loop containing nucleoside triphosphate hydrolases"/>
    <property type="match status" value="2"/>
</dbReference>
<keyword evidence="2" id="KW-0547">Nucleotide-binding</keyword>
<feature type="region of interest" description="Disordered" evidence="4">
    <location>
        <begin position="520"/>
        <end position="557"/>
    </location>
</feature>
<feature type="compositionally biased region" description="Low complexity" evidence="4">
    <location>
        <begin position="1117"/>
        <end position="1140"/>
    </location>
</feature>
<dbReference type="Gene3D" id="1.10.8.60">
    <property type="match status" value="2"/>
</dbReference>
<dbReference type="InterPro" id="IPR003959">
    <property type="entry name" value="ATPase_AAA_core"/>
</dbReference>
<dbReference type="Gene3D" id="2.160.20.10">
    <property type="entry name" value="Single-stranded right-handed beta-helix, Pectin lyase-like"/>
    <property type="match status" value="1"/>
</dbReference>
<accession>A0ABT4TF03</accession>
<reference evidence="6" key="1">
    <citation type="submission" date="2023-01" db="EMBL/GenBank/DDBJ databases">
        <title>Draft genome sequence of Nocardiopsis sp. LSu2-4 isolated from halophytes.</title>
        <authorList>
            <person name="Duangmal K."/>
            <person name="Chantavorakit T."/>
        </authorList>
    </citation>
    <scope>NUCLEOTIDE SEQUENCE</scope>
    <source>
        <strain evidence="6">LSu2-4</strain>
    </source>
</reference>
<dbReference type="InterPro" id="IPR050773">
    <property type="entry name" value="CbxX/CfxQ_RuBisCO_ESX"/>
</dbReference>
<name>A0ABT4TF03_9ACTN</name>
<evidence type="ECO:0000256" key="2">
    <source>
        <dbReference type="ARBA" id="ARBA00022741"/>
    </source>
</evidence>
<feature type="domain" description="AAA+ ATPase" evidence="5">
    <location>
        <begin position="886"/>
        <end position="1025"/>
    </location>
</feature>
<evidence type="ECO:0000313" key="7">
    <source>
        <dbReference type="Proteomes" id="UP001165685"/>
    </source>
</evidence>
<dbReference type="InterPro" id="IPR039448">
    <property type="entry name" value="Beta_helix"/>
</dbReference>